<evidence type="ECO:0000256" key="1">
    <source>
        <dbReference type="SAM" id="MobiDB-lite"/>
    </source>
</evidence>
<dbReference type="Gene3D" id="3.40.50.300">
    <property type="entry name" value="P-loop containing nucleotide triphosphate hydrolases"/>
    <property type="match status" value="1"/>
</dbReference>
<dbReference type="SUPFAM" id="SSF52540">
    <property type="entry name" value="P-loop containing nucleoside triphosphate hydrolases"/>
    <property type="match status" value="1"/>
</dbReference>
<dbReference type="PANTHER" id="PTHR36168">
    <property type="entry name" value="CHROMOSOME 1, WHOLE GENOME SHOTGUN SEQUENCE"/>
    <property type="match status" value="1"/>
</dbReference>
<evidence type="ECO:0000259" key="2">
    <source>
        <dbReference type="Pfam" id="PF13191"/>
    </source>
</evidence>
<evidence type="ECO:0000259" key="3">
    <source>
        <dbReference type="Pfam" id="PF24913"/>
    </source>
</evidence>
<gene>
    <name evidence="4" type="ORF">PENDEC_c002G05074</name>
</gene>
<sequence length="556" mass="63245">MLWNRLAQPLACYTRRGLSRPLRSNGLFIQSTFKRFNSSDPKNLGQYTPDPTDQNDAEDGKGQSRKGDDPTLKSAILKILETAATTAASIFILGAAGYSYHQYYKYLVLDKMDNAFNPGDPALEVAGVVSGKHQYAHEEHWLPRDEQKRIDDIVSGRIRGNYYLIIGEKGTGKTSMLLEAMRKVNGLGCSMFEAHADLEIFRIRLGKALDYEFHEDYIGSLFSIRGPRDTTALLDIERAFNKLEKVALARRKKGTTPLILIINSTHLVRDDHDGQDLLEMIQQRAEQWAASGLVTTILNSDDYWVYERLKRYATRMEVIPVTDLPKDKAMNALKRYRQQLYNEDLPSKVLEEVYGKVGGRLSFLNRVAKSPNITATCDEICQAEKTWFLNKCWILGMEMDDDVMDEQKYSSAAMVLAKALVDLEKEMEQPYDPERGHVLPEIPLHKAREIMTRADFIQSYDHDNLFTIDSRAMVRADSVPMQRAFREICAIEGFDDHLDGTLERIGDIESLGRTRELTIKDLWNQGKYRIVVRDTKGRESGTVEFAVAESEGGEDD</sequence>
<feature type="domain" description="AAA protein C-terminal winged helix" evidence="3">
    <location>
        <begin position="390"/>
        <end position="509"/>
    </location>
</feature>
<feature type="compositionally biased region" description="Polar residues" evidence="1">
    <location>
        <begin position="39"/>
        <end position="54"/>
    </location>
</feature>
<dbReference type="Pfam" id="PF13191">
    <property type="entry name" value="AAA_16"/>
    <property type="match status" value="1"/>
</dbReference>
<feature type="compositionally biased region" description="Basic and acidic residues" evidence="1">
    <location>
        <begin position="58"/>
        <end position="69"/>
    </location>
</feature>
<accession>A0A1V6PL44</accession>
<protein>
    <recommendedName>
        <fullName evidence="6">Orc1-like AAA ATPase domain-containing protein</fullName>
    </recommendedName>
</protein>
<feature type="region of interest" description="Disordered" evidence="1">
    <location>
        <begin position="39"/>
        <end position="69"/>
    </location>
</feature>
<evidence type="ECO:0008006" key="6">
    <source>
        <dbReference type="Google" id="ProtNLM"/>
    </source>
</evidence>
<dbReference type="InterPro" id="IPR041664">
    <property type="entry name" value="AAA_16"/>
</dbReference>
<comment type="caution">
    <text evidence="4">The sequence shown here is derived from an EMBL/GenBank/DDBJ whole genome shotgun (WGS) entry which is preliminary data.</text>
</comment>
<evidence type="ECO:0000313" key="4">
    <source>
        <dbReference type="EMBL" id="OQD77721.1"/>
    </source>
</evidence>
<dbReference type="OMA" id="HYYLLIG"/>
<keyword evidence="5" id="KW-1185">Reference proteome</keyword>
<dbReference type="EMBL" id="MDYL01000002">
    <property type="protein sequence ID" value="OQD77721.1"/>
    <property type="molecule type" value="Genomic_DNA"/>
</dbReference>
<evidence type="ECO:0000313" key="5">
    <source>
        <dbReference type="Proteomes" id="UP000191522"/>
    </source>
</evidence>
<organism evidence="4 5">
    <name type="scientific">Penicillium decumbens</name>
    <dbReference type="NCBI Taxonomy" id="69771"/>
    <lineage>
        <taxon>Eukaryota</taxon>
        <taxon>Fungi</taxon>
        <taxon>Dikarya</taxon>
        <taxon>Ascomycota</taxon>
        <taxon>Pezizomycotina</taxon>
        <taxon>Eurotiomycetes</taxon>
        <taxon>Eurotiomycetidae</taxon>
        <taxon>Eurotiales</taxon>
        <taxon>Aspergillaceae</taxon>
        <taxon>Penicillium</taxon>
    </lineage>
</organism>
<proteinExistence type="predicted"/>
<dbReference type="InterPro" id="IPR027417">
    <property type="entry name" value="P-loop_NTPase"/>
</dbReference>
<dbReference type="AlphaFoldDB" id="A0A1V6PL44"/>
<name>A0A1V6PL44_PENDC</name>
<dbReference type="Pfam" id="PF24913">
    <property type="entry name" value="WHD_AAA_fung"/>
    <property type="match status" value="1"/>
</dbReference>
<feature type="domain" description="Orc1-like AAA ATPase" evidence="2">
    <location>
        <begin position="146"/>
        <end position="287"/>
    </location>
</feature>
<dbReference type="PANTHER" id="PTHR36168:SF1">
    <property type="entry name" value="ORC1-LIKE AAA ATPASE DOMAIN-CONTAINING PROTEIN"/>
    <property type="match status" value="1"/>
</dbReference>
<dbReference type="InterPro" id="IPR056808">
    <property type="entry name" value="HTH_AAA"/>
</dbReference>
<dbReference type="STRING" id="69771.A0A1V6PL44"/>
<reference evidence="5" key="1">
    <citation type="journal article" date="2017" name="Nat. Microbiol.">
        <title>Global analysis of biosynthetic gene clusters reveals vast potential of secondary metabolite production in Penicillium species.</title>
        <authorList>
            <person name="Nielsen J.C."/>
            <person name="Grijseels S."/>
            <person name="Prigent S."/>
            <person name="Ji B."/>
            <person name="Dainat J."/>
            <person name="Nielsen K.F."/>
            <person name="Frisvad J.C."/>
            <person name="Workman M."/>
            <person name="Nielsen J."/>
        </authorList>
    </citation>
    <scope>NUCLEOTIDE SEQUENCE [LARGE SCALE GENOMIC DNA]</scope>
    <source>
        <strain evidence="5">IBT 11843</strain>
    </source>
</reference>
<dbReference type="Proteomes" id="UP000191522">
    <property type="component" value="Unassembled WGS sequence"/>
</dbReference>
<dbReference type="OrthoDB" id="511599at2759"/>